<dbReference type="InterPro" id="IPR027417">
    <property type="entry name" value="P-loop_NTPase"/>
</dbReference>
<evidence type="ECO:0000256" key="5">
    <source>
        <dbReference type="ARBA" id="ARBA00023134"/>
    </source>
</evidence>
<feature type="binding site" evidence="6">
    <location>
        <begin position="362"/>
        <end position="364"/>
    </location>
    <ligand>
        <name>GTP</name>
        <dbReference type="ChEBI" id="CHEBI:37565"/>
    </ligand>
</feature>
<dbReference type="GO" id="GO:0016787">
    <property type="term" value="F:hydrolase activity"/>
    <property type="evidence" value="ECO:0007669"/>
    <property type="project" value="UniProtKB-KW"/>
</dbReference>
<dbReference type="PROSITE" id="PS51709">
    <property type="entry name" value="G_TRME"/>
    <property type="match status" value="1"/>
</dbReference>
<name>A0ABZ0I1E7_9GAMM</name>
<feature type="domain" description="TrmE-type G" evidence="8">
    <location>
        <begin position="219"/>
        <end position="381"/>
    </location>
</feature>
<dbReference type="InterPro" id="IPR027368">
    <property type="entry name" value="MnmE_dom2"/>
</dbReference>
<dbReference type="NCBIfam" id="TIGR00231">
    <property type="entry name" value="small_GTP"/>
    <property type="match status" value="1"/>
</dbReference>
<keyword evidence="6" id="KW-0963">Cytoplasm</keyword>
<keyword evidence="6" id="KW-0479">Metal-binding</keyword>
<keyword evidence="10" id="KW-1185">Reference proteome</keyword>
<dbReference type="InterPro" id="IPR031168">
    <property type="entry name" value="G_TrmE"/>
</dbReference>
<dbReference type="EC" id="3.6.-.-" evidence="6"/>
<dbReference type="SUPFAM" id="SSF116878">
    <property type="entry name" value="TrmE connector domain"/>
    <property type="match status" value="1"/>
</dbReference>
<dbReference type="NCBIfam" id="TIGR00450">
    <property type="entry name" value="mnmE_trmE_thdF"/>
    <property type="match status" value="1"/>
</dbReference>
<feature type="binding site" evidence="6">
    <location>
        <position position="84"/>
    </location>
    <ligand>
        <name>(6S)-5-formyl-5,6,7,8-tetrahydrofolate</name>
        <dbReference type="ChEBI" id="CHEBI:57457"/>
    </ligand>
</feature>
<dbReference type="Pfam" id="PF01926">
    <property type="entry name" value="MMR_HSR1"/>
    <property type="match status" value="1"/>
</dbReference>
<gene>
    <name evidence="6 9" type="primary">mnmE</name>
    <name evidence="6" type="synonym">trmE</name>
    <name evidence="9" type="ORF">R0135_11720</name>
</gene>
<accession>A0ABZ0I1E7</accession>
<proteinExistence type="inferred from homology"/>
<keyword evidence="3 6" id="KW-0547">Nucleotide-binding</keyword>
<evidence type="ECO:0000256" key="6">
    <source>
        <dbReference type="HAMAP-Rule" id="MF_00379"/>
    </source>
</evidence>
<comment type="cofactor">
    <cofactor evidence="6">
        <name>K(+)</name>
        <dbReference type="ChEBI" id="CHEBI:29103"/>
    </cofactor>
    <text evidence="6">Binds 1 potassium ion per subunit.</text>
</comment>
<dbReference type="Pfam" id="PF12631">
    <property type="entry name" value="MnmE_helical"/>
    <property type="match status" value="1"/>
</dbReference>
<feature type="binding site" evidence="6">
    <location>
        <position position="248"/>
    </location>
    <ligand>
        <name>K(+)</name>
        <dbReference type="ChEBI" id="CHEBI:29103"/>
    </ligand>
</feature>
<keyword evidence="6" id="KW-0460">Magnesium</keyword>
<feature type="binding site" evidence="6">
    <location>
        <begin position="273"/>
        <end position="276"/>
    </location>
    <ligand>
        <name>GTP</name>
        <dbReference type="ChEBI" id="CHEBI:37565"/>
    </ligand>
</feature>
<comment type="function">
    <text evidence="6">Exhibits a very high intrinsic GTPase hydrolysis rate. Involved in the addition of a carboxymethylaminomethyl (cmnm) group at the wobble position (U34) of certain tRNAs, forming tRNA-cmnm(5)s(2)U34.</text>
</comment>
<dbReference type="InterPro" id="IPR005225">
    <property type="entry name" value="Small_GTP-bd"/>
</dbReference>
<protein>
    <recommendedName>
        <fullName evidence="6">tRNA modification GTPase MnmE</fullName>
        <ecNumber evidence="6">3.6.-.-</ecNumber>
    </recommendedName>
</protein>
<keyword evidence="4 6" id="KW-0630">Potassium</keyword>
<keyword evidence="5 6" id="KW-0342">GTP-binding</keyword>
<comment type="caution">
    <text evidence="6">Lacks conserved residue(s) required for the propagation of feature annotation.</text>
</comment>
<feature type="binding site" evidence="6">
    <location>
        <position position="229"/>
    </location>
    <ligand>
        <name>K(+)</name>
        <dbReference type="ChEBI" id="CHEBI:29103"/>
    </ligand>
</feature>
<sequence length="458" mass="49022">MNLSVGVNDTIAAIATGPGAGGVGIIRLSGPQAFSVAHTMTGIAANPRQAHYAQIRDHQQEILDQGLLIQFPGPNSFTGEDVAELHCHGGPVLLRTILRECINFGARQAAPGEFSQRAFLNNKIDLVQAEAIADLISSSTEAAARSASRSLSGAFSTQVDDLLAQLIRLRVFVEAAIDFPEEEIDFIAESDVLERLEAIEASIAKLLRSARRGRTLRDGLKLVIAGAPNAGKSSLLNQLAEQDTAIVTDIPGTTRDLLREYIQIDGLPLHIVDTAGLRNSADAIEQEGIRRARTEMLSADHILLVIDNSADAAVLDAPSLISSYKDDLPPAVPITLIRNKCDLNQTPASLAANDAVTEICLSARNGDGIDLLRKHLQATAGMADSESSDFSARERHVLALEDCAEHLRQGLFQLKQHGAAELIAEDLRYAQDSLGSITGTFSSDELLGEIFSNFCIGK</sequence>
<evidence type="ECO:0000259" key="8">
    <source>
        <dbReference type="PROSITE" id="PS51709"/>
    </source>
</evidence>
<dbReference type="RefSeq" id="WP_407347046.1">
    <property type="nucleotide sequence ID" value="NZ_CP136864.1"/>
</dbReference>
<feature type="binding site" evidence="6">
    <location>
        <position position="254"/>
    </location>
    <ligand>
        <name>Mg(2+)</name>
        <dbReference type="ChEBI" id="CHEBI:18420"/>
    </ligand>
</feature>
<evidence type="ECO:0000256" key="2">
    <source>
        <dbReference type="ARBA" id="ARBA00022694"/>
    </source>
</evidence>
<dbReference type="InterPro" id="IPR006073">
    <property type="entry name" value="GTP-bd"/>
</dbReference>
<feature type="binding site" evidence="6">
    <location>
        <position position="253"/>
    </location>
    <ligand>
        <name>K(+)</name>
        <dbReference type="ChEBI" id="CHEBI:29103"/>
    </ligand>
</feature>
<dbReference type="PRINTS" id="PR00449">
    <property type="entry name" value="RASTRNSFRMNG"/>
</dbReference>
<comment type="similarity">
    <text evidence="1 6 7">Belongs to the TRAFAC class TrmE-Era-EngA-EngB-Septin-like GTPase superfamily. TrmE GTPase family.</text>
</comment>
<evidence type="ECO:0000256" key="3">
    <source>
        <dbReference type="ARBA" id="ARBA00022741"/>
    </source>
</evidence>
<feature type="binding site" evidence="6">
    <location>
        <begin position="229"/>
        <end position="234"/>
    </location>
    <ligand>
        <name>GTP</name>
        <dbReference type="ChEBI" id="CHEBI:37565"/>
    </ligand>
</feature>
<feature type="binding site" evidence="6">
    <location>
        <position position="123"/>
    </location>
    <ligand>
        <name>(6S)-5-formyl-5,6,7,8-tetrahydrofolate</name>
        <dbReference type="ChEBI" id="CHEBI:57457"/>
    </ligand>
</feature>
<organism evidence="9 10">
    <name type="scientific">Congregibacter variabilis</name>
    <dbReference type="NCBI Taxonomy" id="3081200"/>
    <lineage>
        <taxon>Bacteria</taxon>
        <taxon>Pseudomonadati</taxon>
        <taxon>Pseudomonadota</taxon>
        <taxon>Gammaproteobacteria</taxon>
        <taxon>Cellvibrionales</taxon>
        <taxon>Halieaceae</taxon>
        <taxon>Congregibacter</taxon>
    </lineage>
</organism>
<feature type="binding site" evidence="6">
    <location>
        <position position="250"/>
    </location>
    <ligand>
        <name>K(+)</name>
        <dbReference type="ChEBI" id="CHEBI:29103"/>
    </ligand>
</feature>
<reference evidence="9 10" key="1">
    <citation type="submission" date="2023-10" db="EMBL/GenBank/DDBJ databases">
        <title>Two novel species belonging to the OM43/NOR5 clade.</title>
        <authorList>
            <person name="Park M."/>
        </authorList>
    </citation>
    <scope>NUCLEOTIDE SEQUENCE [LARGE SCALE GENOMIC DNA]</scope>
    <source>
        <strain evidence="9 10">IMCC43200</strain>
    </source>
</reference>
<feature type="binding site" evidence="6">
    <location>
        <position position="458"/>
    </location>
    <ligand>
        <name>(6S)-5-formyl-5,6,7,8-tetrahydrofolate</name>
        <dbReference type="ChEBI" id="CHEBI:57457"/>
    </ligand>
</feature>
<dbReference type="PANTHER" id="PTHR42714">
    <property type="entry name" value="TRNA MODIFICATION GTPASE GTPBP3"/>
    <property type="match status" value="1"/>
</dbReference>
<dbReference type="HAMAP" id="MF_00379">
    <property type="entry name" value="GTPase_MnmE"/>
    <property type="match status" value="1"/>
</dbReference>
<keyword evidence="6 9" id="KW-0378">Hydrolase</keyword>
<dbReference type="Pfam" id="PF10396">
    <property type="entry name" value="TrmE_N"/>
    <property type="match status" value="1"/>
</dbReference>
<comment type="subcellular location">
    <subcellularLocation>
        <location evidence="6">Cytoplasm</location>
    </subcellularLocation>
</comment>
<dbReference type="Gene3D" id="3.40.50.300">
    <property type="entry name" value="P-loop containing nucleotide triphosphate hydrolases"/>
    <property type="match status" value="1"/>
</dbReference>
<dbReference type="Gene3D" id="3.30.1360.120">
    <property type="entry name" value="Probable tRNA modification gtpase trme, domain 1"/>
    <property type="match status" value="1"/>
</dbReference>
<feature type="binding site" evidence="6">
    <location>
        <begin position="248"/>
        <end position="254"/>
    </location>
    <ligand>
        <name>GTP</name>
        <dbReference type="ChEBI" id="CHEBI:37565"/>
    </ligand>
</feature>
<evidence type="ECO:0000313" key="9">
    <source>
        <dbReference type="EMBL" id="WOJ92449.1"/>
    </source>
</evidence>
<evidence type="ECO:0000256" key="7">
    <source>
        <dbReference type="RuleBase" id="RU003313"/>
    </source>
</evidence>
<dbReference type="Gene3D" id="1.20.120.430">
    <property type="entry name" value="tRNA modification GTPase MnmE domain 2"/>
    <property type="match status" value="1"/>
</dbReference>
<feature type="binding site" evidence="6">
    <location>
        <position position="233"/>
    </location>
    <ligand>
        <name>Mg(2+)</name>
        <dbReference type="ChEBI" id="CHEBI:18420"/>
    </ligand>
</feature>
<keyword evidence="2 6" id="KW-0819">tRNA processing</keyword>
<dbReference type="PANTHER" id="PTHR42714:SF2">
    <property type="entry name" value="TRNA MODIFICATION GTPASE GTPBP3, MITOCHONDRIAL"/>
    <property type="match status" value="1"/>
</dbReference>
<dbReference type="EMBL" id="CP136864">
    <property type="protein sequence ID" value="WOJ92449.1"/>
    <property type="molecule type" value="Genomic_DNA"/>
</dbReference>
<dbReference type="SUPFAM" id="SSF52540">
    <property type="entry name" value="P-loop containing nucleoside triphosphate hydrolases"/>
    <property type="match status" value="1"/>
</dbReference>
<dbReference type="NCBIfam" id="NF003661">
    <property type="entry name" value="PRK05291.1-3"/>
    <property type="match status" value="1"/>
</dbReference>
<feature type="binding site" evidence="6">
    <location>
        <position position="27"/>
    </location>
    <ligand>
        <name>(6S)-5-formyl-5,6,7,8-tetrahydrofolate</name>
        <dbReference type="ChEBI" id="CHEBI:57457"/>
    </ligand>
</feature>
<dbReference type="InterPro" id="IPR018948">
    <property type="entry name" value="GTP-bd_TrmE_N"/>
</dbReference>
<dbReference type="InterPro" id="IPR025867">
    <property type="entry name" value="MnmE_helical"/>
</dbReference>
<dbReference type="InterPro" id="IPR027266">
    <property type="entry name" value="TrmE/GcvT-like"/>
</dbReference>
<comment type="subunit">
    <text evidence="6">Homodimer. Heterotetramer of two MnmE and two MnmG subunits.</text>
</comment>
<dbReference type="InterPro" id="IPR004520">
    <property type="entry name" value="GTPase_MnmE"/>
</dbReference>
<dbReference type="CDD" id="cd14858">
    <property type="entry name" value="TrmE_N"/>
    <property type="match status" value="1"/>
</dbReference>
<evidence type="ECO:0000256" key="1">
    <source>
        <dbReference type="ARBA" id="ARBA00011043"/>
    </source>
</evidence>
<evidence type="ECO:0000313" key="10">
    <source>
        <dbReference type="Proteomes" id="UP001626537"/>
    </source>
</evidence>
<dbReference type="CDD" id="cd04164">
    <property type="entry name" value="trmE"/>
    <property type="match status" value="1"/>
</dbReference>
<evidence type="ECO:0000256" key="4">
    <source>
        <dbReference type="ARBA" id="ARBA00022958"/>
    </source>
</evidence>
<dbReference type="Proteomes" id="UP001626537">
    <property type="component" value="Chromosome"/>
</dbReference>